<keyword evidence="2" id="KW-0285">Flavoprotein</keyword>
<feature type="region of interest" description="Disordered" evidence="5">
    <location>
        <begin position="312"/>
        <end position="335"/>
    </location>
</feature>
<feature type="compositionally biased region" description="Polar residues" evidence="5">
    <location>
        <begin position="320"/>
        <end position="335"/>
    </location>
</feature>
<protein>
    <recommendedName>
        <fullName evidence="6">Flavin reductase like domain-containing protein</fullName>
    </recommendedName>
</protein>
<dbReference type="SMART" id="SM00903">
    <property type="entry name" value="Flavin_Reduct"/>
    <property type="match status" value="1"/>
</dbReference>
<keyword evidence="8" id="KW-1185">Reference proteome</keyword>
<accession>A0A9P9FI39</accession>
<evidence type="ECO:0000256" key="5">
    <source>
        <dbReference type="SAM" id="MobiDB-lite"/>
    </source>
</evidence>
<sequence>MRLPPFRPPPSLCATLPRPSQPLAQSVLTTHIKTITTAAMADSVKRNPHPDFKAVEASRPDWDAEARVRYTKTADPEWKYGSGVNGLGSAAAASAKHVAIDPHEAGRLPGFNYKLMISSIVPRPIAFVSTRAADGSSTNLAPFSYFNMVNHDPPLFVVGIASGLDRAKDTLRNIVDTGECVINIISEPFLEAANAASANAPYGVSEWKISGLTPVEDCETVKSARVGEAIMSIEAKLDTVKEYESRAKPGNKSGTVLILEGTRFWVREDAVNEDKNLVDLEVLRPISRLGGITYGRTTDVIELPRTDFEKDVGGSEGFQRIQQHAQNGTNSEKRS</sequence>
<dbReference type="SUPFAM" id="SSF50475">
    <property type="entry name" value="FMN-binding split barrel"/>
    <property type="match status" value="1"/>
</dbReference>
<feature type="domain" description="Flavin reductase like" evidence="6">
    <location>
        <begin position="118"/>
        <end position="279"/>
    </location>
</feature>
<gene>
    <name evidence="7" type="ORF">B0J13DRAFT_535547</name>
</gene>
<keyword evidence="3" id="KW-0288">FMN</keyword>
<evidence type="ECO:0000313" key="8">
    <source>
        <dbReference type="Proteomes" id="UP000717696"/>
    </source>
</evidence>
<dbReference type="EMBL" id="JAGMUU010000001">
    <property type="protein sequence ID" value="KAH7162282.1"/>
    <property type="molecule type" value="Genomic_DNA"/>
</dbReference>
<evidence type="ECO:0000259" key="6">
    <source>
        <dbReference type="SMART" id="SM00903"/>
    </source>
</evidence>
<comment type="cofactor">
    <cofactor evidence="1">
        <name>FMN</name>
        <dbReference type="ChEBI" id="CHEBI:58210"/>
    </cofactor>
</comment>
<proteinExistence type="inferred from homology"/>
<dbReference type="Pfam" id="PF01613">
    <property type="entry name" value="Flavin_Reduct"/>
    <property type="match status" value="1"/>
</dbReference>
<dbReference type="AlphaFoldDB" id="A0A9P9FI39"/>
<dbReference type="OrthoDB" id="10250990at2759"/>
<evidence type="ECO:0000256" key="1">
    <source>
        <dbReference type="ARBA" id="ARBA00001917"/>
    </source>
</evidence>
<evidence type="ECO:0000313" key="7">
    <source>
        <dbReference type="EMBL" id="KAH7162282.1"/>
    </source>
</evidence>
<dbReference type="Gene3D" id="2.30.110.10">
    <property type="entry name" value="Electron Transport, Fmn-binding Protein, Chain A"/>
    <property type="match status" value="1"/>
</dbReference>
<reference evidence="7" key="1">
    <citation type="journal article" date="2021" name="Nat. Commun.">
        <title>Genetic determinants of endophytism in the Arabidopsis root mycobiome.</title>
        <authorList>
            <person name="Mesny F."/>
            <person name="Miyauchi S."/>
            <person name="Thiergart T."/>
            <person name="Pickel B."/>
            <person name="Atanasova L."/>
            <person name="Karlsson M."/>
            <person name="Huettel B."/>
            <person name="Barry K.W."/>
            <person name="Haridas S."/>
            <person name="Chen C."/>
            <person name="Bauer D."/>
            <person name="Andreopoulos W."/>
            <person name="Pangilinan J."/>
            <person name="LaButti K."/>
            <person name="Riley R."/>
            <person name="Lipzen A."/>
            <person name="Clum A."/>
            <person name="Drula E."/>
            <person name="Henrissat B."/>
            <person name="Kohler A."/>
            <person name="Grigoriev I.V."/>
            <person name="Martin F.M."/>
            <person name="Hacquard S."/>
        </authorList>
    </citation>
    <scope>NUCLEOTIDE SEQUENCE</scope>
    <source>
        <strain evidence="7">MPI-CAGE-AT-0021</strain>
    </source>
</reference>
<dbReference type="Proteomes" id="UP000717696">
    <property type="component" value="Unassembled WGS sequence"/>
</dbReference>
<dbReference type="InterPro" id="IPR012349">
    <property type="entry name" value="Split_barrel_FMN-bd"/>
</dbReference>
<evidence type="ECO:0000256" key="4">
    <source>
        <dbReference type="ARBA" id="ARBA00038054"/>
    </source>
</evidence>
<name>A0A9P9FI39_9HYPO</name>
<evidence type="ECO:0000256" key="2">
    <source>
        <dbReference type="ARBA" id="ARBA00022630"/>
    </source>
</evidence>
<organism evidence="7 8">
    <name type="scientific">Dactylonectria estremocensis</name>
    <dbReference type="NCBI Taxonomy" id="1079267"/>
    <lineage>
        <taxon>Eukaryota</taxon>
        <taxon>Fungi</taxon>
        <taxon>Dikarya</taxon>
        <taxon>Ascomycota</taxon>
        <taxon>Pezizomycotina</taxon>
        <taxon>Sordariomycetes</taxon>
        <taxon>Hypocreomycetidae</taxon>
        <taxon>Hypocreales</taxon>
        <taxon>Nectriaceae</taxon>
        <taxon>Dactylonectria</taxon>
    </lineage>
</organism>
<dbReference type="GO" id="GO:0010181">
    <property type="term" value="F:FMN binding"/>
    <property type="evidence" value="ECO:0007669"/>
    <property type="project" value="InterPro"/>
</dbReference>
<dbReference type="InterPro" id="IPR002563">
    <property type="entry name" value="Flavin_Rdtase-like_dom"/>
</dbReference>
<comment type="caution">
    <text evidence="7">The sequence shown here is derived from an EMBL/GenBank/DDBJ whole genome shotgun (WGS) entry which is preliminary data.</text>
</comment>
<dbReference type="PANTHER" id="PTHR33798:SF5">
    <property type="entry name" value="FLAVIN REDUCTASE LIKE DOMAIN-CONTAINING PROTEIN"/>
    <property type="match status" value="1"/>
</dbReference>
<evidence type="ECO:0000256" key="3">
    <source>
        <dbReference type="ARBA" id="ARBA00022643"/>
    </source>
</evidence>
<dbReference type="PANTHER" id="PTHR33798">
    <property type="entry name" value="FLAVOPROTEIN OXYGENASE"/>
    <property type="match status" value="1"/>
</dbReference>
<comment type="similarity">
    <text evidence="4">Belongs to the flavoredoxin family.</text>
</comment>